<feature type="compositionally biased region" description="Low complexity" evidence="8">
    <location>
        <begin position="1112"/>
        <end position="1129"/>
    </location>
</feature>
<feature type="zinc finger region" description="C3H1-type" evidence="6">
    <location>
        <begin position="438"/>
        <end position="461"/>
    </location>
</feature>
<evidence type="ECO:0000256" key="3">
    <source>
        <dbReference type="ARBA" id="ARBA00022737"/>
    </source>
</evidence>
<feature type="compositionally biased region" description="Pro residues" evidence="8">
    <location>
        <begin position="585"/>
        <end position="616"/>
    </location>
</feature>
<dbReference type="PANTHER" id="PTHR13119">
    <property type="entry name" value="ZINC FINGER CCCH DOMAIN-CONTAINING PROTEI"/>
    <property type="match status" value="1"/>
</dbReference>
<evidence type="ECO:0000256" key="6">
    <source>
        <dbReference type="PROSITE-ProRule" id="PRU00723"/>
    </source>
</evidence>
<evidence type="ECO:0000256" key="5">
    <source>
        <dbReference type="ARBA" id="ARBA00022833"/>
    </source>
</evidence>
<reference evidence="10" key="2">
    <citation type="submission" date="2025-08" db="UniProtKB">
        <authorList>
            <consortium name="Ensembl"/>
        </authorList>
    </citation>
    <scope>IDENTIFICATION</scope>
</reference>
<dbReference type="GeneTree" id="ENSGT00940000157396"/>
<dbReference type="Pfam" id="PF00642">
    <property type="entry name" value="zf-CCCH"/>
    <property type="match status" value="1"/>
</dbReference>
<feature type="compositionally biased region" description="Basic and acidic residues" evidence="8">
    <location>
        <begin position="958"/>
        <end position="986"/>
    </location>
</feature>
<dbReference type="FunFam" id="4.10.1000.10:FF:000007">
    <property type="entry name" value="Zinc finger CCCH domain-containing protein 6"/>
    <property type="match status" value="1"/>
</dbReference>
<feature type="compositionally biased region" description="Basic and acidic residues" evidence="8">
    <location>
        <begin position="106"/>
        <end position="131"/>
    </location>
</feature>
<dbReference type="InterPro" id="IPR054361">
    <property type="entry name" value="Znf-CCCH_ZC3H4/6/8"/>
</dbReference>
<feature type="compositionally biased region" description="Acidic residues" evidence="8">
    <location>
        <begin position="227"/>
        <end position="242"/>
    </location>
</feature>
<dbReference type="InterPro" id="IPR000571">
    <property type="entry name" value="Znf_CCCH"/>
</dbReference>
<evidence type="ECO:0000256" key="4">
    <source>
        <dbReference type="ARBA" id="ARBA00022771"/>
    </source>
</evidence>
<dbReference type="SUPFAM" id="SSF90229">
    <property type="entry name" value="CCCH zinc finger"/>
    <property type="match status" value="3"/>
</dbReference>
<dbReference type="AlphaFoldDB" id="A0A8D3A7D5"/>
<dbReference type="Pfam" id="PF22623">
    <property type="entry name" value="zf-CCCH_9"/>
    <property type="match status" value="1"/>
</dbReference>
<feature type="zinc finger region" description="C3H1-type" evidence="6">
    <location>
        <begin position="410"/>
        <end position="437"/>
    </location>
</feature>
<evidence type="ECO:0000259" key="9">
    <source>
        <dbReference type="PROSITE" id="PS50103"/>
    </source>
</evidence>
<feature type="compositionally biased region" description="Acidic residues" evidence="8">
    <location>
        <begin position="91"/>
        <end position="105"/>
    </location>
</feature>
<keyword evidence="2 6" id="KW-0479">Metal-binding</keyword>
<dbReference type="InterPro" id="IPR036855">
    <property type="entry name" value="Znf_CCCH_sf"/>
</dbReference>
<evidence type="ECO:0000256" key="7">
    <source>
        <dbReference type="SAM" id="Coils"/>
    </source>
</evidence>
<sequence>MILFLLTEILMDFIRPKGIWKLSGMICGTMLQLMAKDIRSLVFSIISFVFIVRLFRVITCFVQQNPAYKYSQLNSLFDCFSPCREDGELEDGEIDDEGIGIEEENKEATEVSEEKEREKEKEKAKEKEEKAHRHSRKRYKKTREKRRSKRRRRDRQKHHSPSSSSSSDSYDSDYDRPERPKNRKSQGPSRESDGQPSQHGRESKGGHSNSQKSPPHKGCDFDKYSEYSDDYDEEEDDYDDDMSEYHPSKGSASPSQGRGRHAKDQMMRRGSMRGMKHQQCMKAFSQCIYRHSSDTLLRLITYSTMSFSVGQRGRGRGSGPGRGRGMLNKNKKLKGKPWGGRGRGRGGDLGMDDMEGKNCGFQKKRPIMSKEFISQHTVEHNGRYICKYFLEGRCIKGEQCKFEHELVVPDKKKELCKFYLQGYCSKGDNCIYMHNEYPCKFFHTGAKCYQGDNCKFSHEALNDVTKELLDKIINTEEENAREDELELEDLRKQGIAPLPKPPPGVGLLPTPGQSSPTDAGKKIPSLFEIKVQPTVDLAQKISLSGSNYSQNQGEEDTQSGGMVPPNPSAPPIPPPGSPGPMGHPTGPPMPQSPPGLQPPHGFPMPPPVTSGPPPPFHGNRPNLNPQGNLQRPPFSAMPDLQMLQSLFPFPSLSQNQAEFFGGYLQNQAMGQQGVDPGQAFIQNLQQQMGAESQLQSLPPAVQKAIFLHLTQPQGSEPQQAEVQDENSTNRDETTNWYSSDEEDGSCVASILKTLKKQHEMQQSQSKPPQAAPVPGDPRLVKERAPPSDPRVKADPRQRPPDVKKDPDGASDPRLSRDPRKVRPMDKGSYRQQSNPVPHKPPTGEEDDEGERELRDRAVVVPLDASPGVVLRDPRCQLKQFSHIRVDILLQRPAFAQSVVWAPEDLIPSLVPKQEHSINLPLPPLIADAQMNRTSLPDHPPVSSPPLSDPRLIAARLKERMNRSSESRSSVERPADPRQQKTLDPRLKRTGSLDSKLLVQKEPSSGGGVVDPRLQKASSSSSHQVALAKPEPERLPPYAPRLASTGGGMESPTTILGGISLYDPRAQTEQAQKEQVESPKKAGILKNPAKRDSAPPQSLSPTQRSGSFEEVPSKVPSSEQSPPSSSAAVPPASPAKPPAVHNLPIQALAGLIRPQYTDPRQAKQAGQGSAVAQEEAELKKEKEQEEEEEEEEASKEEQKREDLEEETDDRTLKDVFKTFDPTASPFCQ</sequence>
<dbReference type="Gene3D" id="4.10.1000.10">
    <property type="entry name" value="Zinc finger, CCCH-type"/>
    <property type="match status" value="1"/>
</dbReference>
<name>A0A8D3A7D5_SCOMX</name>
<dbReference type="SMART" id="SM00356">
    <property type="entry name" value="ZnF_C3H1"/>
    <property type="match status" value="3"/>
</dbReference>
<dbReference type="PANTHER" id="PTHR13119:SF22">
    <property type="entry name" value="ZINC FINGER CCCH DOMAIN-CONTAINING PROTEIN 6"/>
    <property type="match status" value="1"/>
</dbReference>
<evidence type="ECO:0000256" key="2">
    <source>
        <dbReference type="ARBA" id="ARBA00022723"/>
    </source>
</evidence>
<feature type="domain" description="C3H1-type" evidence="9">
    <location>
        <begin position="438"/>
        <end position="461"/>
    </location>
</feature>
<protein>
    <submittedName>
        <fullName evidence="10">Zinc finger CCCH-type containing 6</fullName>
    </submittedName>
</protein>
<feature type="compositionally biased region" description="Basic and acidic residues" evidence="8">
    <location>
        <begin position="778"/>
        <end position="807"/>
    </location>
</feature>
<gene>
    <name evidence="10" type="primary">LOC118283917</name>
</gene>
<feature type="region of interest" description="Disordered" evidence="8">
    <location>
        <begin position="546"/>
        <end position="635"/>
    </location>
</feature>
<feature type="region of interest" description="Disordered" evidence="8">
    <location>
        <begin position="958"/>
        <end position="1227"/>
    </location>
</feature>
<dbReference type="Proteomes" id="UP000694558">
    <property type="component" value="Chromosome 15"/>
</dbReference>
<dbReference type="PROSITE" id="PS50103">
    <property type="entry name" value="ZF_C3H1"/>
    <property type="match status" value="3"/>
</dbReference>
<feature type="compositionally biased region" description="Basic and acidic residues" evidence="8">
    <location>
        <begin position="813"/>
        <end position="828"/>
    </location>
</feature>
<keyword evidence="3" id="KW-0677">Repeat</keyword>
<reference evidence="10" key="1">
    <citation type="submission" date="2023-05" db="EMBL/GenBank/DDBJ databases">
        <title>High-quality long-read genome of Scophthalmus maximus.</title>
        <authorList>
            <person name="Lien S."/>
            <person name="Martinez P."/>
        </authorList>
    </citation>
    <scope>NUCLEOTIDE SEQUENCE [LARGE SCALE GENOMIC DNA]</scope>
</reference>
<feature type="compositionally biased region" description="Basic and acidic residues" evidence="8">
    <location>
        <begin position="1070"/>
        <end position="1079"/>
    </location>
</feature>
<feature type="compositionally biased region" description="Basic residues" evidence="8">
    <location>
        <begin position="132"/>
        <end position="160"/>
    </location>
</feature>
<feature type="compositionally biased region" description="Pro residues" evidence="8">
    <location>
        <begin position="564"/>
        <end position="578"/>
    </location>
</feature>
<evidence type="ECO:0000313" key="11">
    <source>
        <dbReference type="Proteomes" id="UP000694558"/>
    </source>
</evidence>
<keyword evidence="5 6" id="KW-0862">Zinc</keyword>
<feature type="compositionally biased region" description="Basic and acidic residues" evidence="8">
    <location>
        <begin position="217"/>
        <end position="226"/>
    </location>
</feature>
<feature type="compositionally biased region" description="Polar residues" evidence="8">
    <location>
        <begin position="185"/>
        <end position="198"/>
    </location>
</feature>
<feature type="region of interest" description="Disordered" evidence="8">
    <location>
        <begin position="91"/>
        <end position="270"/>
    </location>
</feature>
<dbReference type="GO" id="GO:0008270">
    <property type="term" value="F:zinc ion binding"/>
    <property type="evidence" value="ECO:0007669"/>
    <property type="project" value="UniProtKB-KW"/>
</dbReference>
<dbReference type="InterPro" id="IPR045124">
    <property type="entry name" value="Su(sable)-like"/>
</dbReference>
<feature type="region of interest" description="Disordered" evidence="8">
    <location>
        <begin position="310"/>
        <end position="349"/>
    </location>
</feature>
<evidence type="ECO:0000256" key="8">
    <source>
        <dbReference type="SAM" id="MobiDB-lite"/>
    </source>
</evidence>
<dbReference type="GO" id="GO:0003723">
    <property type="term" value="F:RNA binding"/>
    <property type="evidence" value="ECO:0007669"/>
    <property type="project" value="InterPro"/>
</dbReference>
<feature type="domain" description="C3H1-type" evidence="9">
    <location>
        <begin position="410"/>
        <end position="437"/>
    </location>
</feature>
<evidence type="ECO:0000256" key="1">
    <source>
        <dbReference type="ARBA" id="ARBA00022553"/>
    </source>
</evidence>
<feature type="compositionally biased region" description="Polar residues" evidence="8">
    <location>
        <begin position="1094"/>
        <end position="1105"/>
    </location>
</feature>
<organism evidence="10 11">
    <name type="scientific">Scophthalmus maximus</name>
    <name type="common">Turbot</name>
    <name type="synonym">Psetta maxima</name>
    <dbReference type="NCBI Taxonomy" id="52904"/>
    <lineage>
        <taxon>Eukaryota</taxon>
        <taxon>Metazoa</taxon>
        <taxon>Chordata</taxon>
        <taxon>Craniata</taxon>
        <taxon>Vertebrata</taxon>
        <taxon>Euteleostomi</taxon>
        <taxon>Actinopterygii</taxon>
        <taxon>Neopterygii</taxon>
        <taxon>Teleostei</taxon>
        <taxon>Neoteleostei</taxon>
        <taxon>Acanthomorphata</taxon>
        <taxon>Carangaria</taxon>
        <taxon>Pleuronectiformes</taxon>
        <taxon>Pleuronectoidei</taxon>
        <taxon>Scophthalmidae</taxon>
        <taxon>Scophthalmus</taxon>
    </lineage>
</organism>
<dbReference type="Pfam" id="PF14608">
    <property type="entry name" value="zf-CCCH_2"/>
    <property type="match status" value="1"/>
</dbReference>
<feature type="region of interest" description="Disordered" evidence="8">
    <location>
        <begin position="711"/>
        <end position="852"/>
    </location>
</feature>
<feature type="compositionally biased region" description="Polar residues" evidence="8">
    <location>
        <begin position="711"/>
        <end position="721"/>
    </location>
</feature>
<accession>A0A8D3A7D5</accession>
<feature type="zinc finger region" description="C3H1-type" evidence="6">
    <location>
        <begin position="385"/>
        <end position="407"/>
    </location>
</feature>
<keyword evidence="4 6" id="KW-0863">Zinc-finger</keyword>
<feature type="region of interest" description="Disordered" evidence="8">
    <location>
        <begin position="494"/>
        <end position="521"/>
    </location>
</feature>
<feature type="compositionally biased region" description="Acidic residues" evidence="8">
    <location>
        <begin position="1183"/>
        <end position="1193"/>
    </location>
</feature>
<dbReference type="Ensembl" id="ENSSMAT00000013884.2">
    <property type="protein sequence ID" value="ENSSMAP00000013709.2"/>
    <property type="gene ID" value="ENSSMAG00000008411.2"/>
</dbReference>
<proteinExistence type="predicted"/>
<dbReference type="GO" id="GO:0005634">
    <property type="term" value="C:nucleus"/>
    <property type="evidence" value="ECO:0007669"/>
    <property type="project" value="UniProtKB-ARBA"/>
</dbReference>
<evidence type="ECO:0000313" key="10">
    <source>
        <dbReference type="Ensembl" id="ENSSMAP00000013709.2"/>
    </source>
</evidence>
<keyword evidence="7" id="KW-0175">Coiled coil</keyword>
<dbReference type="GO" id="GO:0045892">
    <property type="term" value="P:negative regulation of DNA-templated transcription"/>
    <property type="evidence" value="ECO:0007669"/>
    <property type="project" value="InterPro"/>
</dbReference>
<keyword evidence="1" id="KW-0597">Phosphoprotein</keyword>
<feature type="coiled-coil region" evidence="7">
    <location>
        <begin position="458"/>
        <end position="493"/>
    </location>
</feature>
<feature type="domain" description="C3H1-type" evidence="9">
    <location>
        <begin position="385"/>
        <end position="407"/>
    </location>
</feature>